<reference evidence="2 3" key="1">
    <citation type="journal article" date="2015" name="G3 (Bethesda)">
        <title>Insights into Ongoing Evolution of the Hexachlorocyclohexane Catabolic Pathway from Comparative Genomics of Ten Sphingomonadaceae Strains.</title>
        <authorList>
            <person name="Pearce S.L."/>
            <person name="Oakeshott J.G."/>
            <person name="Pandey G."/>
        </authorList>
    </citation>
    <scope>NUCLEOTIDE SEQUENCE [LARGE SCALE GENOMIC DNA]</scope>
    <source>
        <strain evidence="2 3">LL01</strain>
    </source>
</reference>
<feature type="region of interest" description="Disordered" evidence="1">
    <location>
        <begin position="71"/>
        <end position="91"/>
    </location>
</feature>
<dbReference type="EMBL" id="JACT01000006">
    <property type="protein sequence ID" value="KMS52479.1"/>
    <property type="molecule type" value="Genomic_DNA"/>
</dbReference>
<evidence type="ECO:0000313" key="2">
    <source>
        <dbReference type="EMBL" id="KMS52479.1"/>
    </source>
</evidence>
<proteinExistence type="predicted"/>
<evidence type="ECO:0000313" key="3">
    <source>
        <dbReference type="Proteomes" id="UP000052232"/>
    </source>
</evidence>
<keyword evidence="3" id="KW-1185">Reference proteome</keyword>
<dbReference type="AlphaFoldDB" id="A0A0J7XLC9"/>
<comment type="caution">
    <text evidence="2">The sequence shown here is derived from an EMBL/GenBank/DDBJ whole genome shotgun (WGS) entry which is preliminary data.</text>
</comment>
<dbReference type="Proteomes" id="UP000052232">
    <property type="component" value="Unassembled WGS sequence"/>
</dbReference>
<protein>
    <submittedName>
        <fullName evidence="2">Uncharacterized protein</fullName>
    </submittedName>
</protein>
<accession>A0A0J7XLC9</accession>
<dbReference type="PATRIC" id="fig|1420583.3.peg.4160"/>
<gene>
    <name evidence="2" type="ORF">V473_21730</name>
</gene>
<evidence type="ECO:0000256" key="1">
    <source>
        <dbReference type="SAM" id="MobiDB-lite"/>
    </source>
</evidence>
<organism evidence="2 3">
    <name type="scientific">Sphingobium cupriresistens LL01</name>
    <dbReference type="NCBI Taxonomy" id="1420583"/>
    <lineage>
        <taxon>Bacteria</taxon>
        <taxon>Pseudomonadati</taxon>
        <taxon>Pseudomonadota</taxon>
        <taxon>Alphaproteobacteria</taxon>
        <taxon>Sphingomonadales</taxon>
        <taxon>Sphingomonadaceae</taxon>
        <taxon>Sphingobium</taxon>
    </lineage>
</organism>
<sequence length="273" mass="30694">MSAAKVVDFSLASAKVESARGFIGISASIPNFLELFIKLRAAIQRAYETRRERECGLVKWLAESEWQDEPVQSVADKVPQGGGSDQRQEQEWPRFNTVVAHAVGKAICSSGKGKGVPFRDIDQTCATDRCVDGKTPERFCALSGFELHEEVKENNWLSEVIEKVAEANAYRFGDPVLIRECYRADERLVDGLRDLKGLNVSVFEWIANGDTRPRCNDDIILIDLLARRRCGRRRFYDCCLLDGGLVGAQESNGEIIYRSGQLSIMRDRSRNQI</sequence>
<name>A0A0J7XLC9_9SPHN</name>
<dbReference type="STRING" id="1420583.V473_21730"/>